<gene>
    <name evidence="2" type="primary">LOC116659869</name>
</gene>
<keyword evidence="1" id="KW-1185">Reference proteome</keyword>
<dbReference type="RefSeq" id="XP_032323878.1">
    <property type="nucleotide sequence ID" value="XM_032467987.1"/>
</dbReference>
<organism evidence="1 2">
    <name type="scientific">Camelus ferus</name>
    <name type="common">Wild bactrian camel</name>
    <name type="synonym">Camelus bactrianus ferus</name>
    <dbReference type="NCBI Taxonomy" id="419612"/>
    <lineage>
        <taxon>Eukaryota</taxon>
        <taxon>Metazoa</taxon>
        <taxon>Chordata</taxon>
        <taxon>Craniata</taxon>
        <taxon>Vertebrata</taxon>
        <taxon>Euteleostomi</taxon>
        <taxon>Mammalia</taxon>
        <taxon>Eutheria</taxon>
        <taxon>Laurasiatheria</taxon>
        <taxon>Artiodactyla</taxon>
        <taxon>Tylopoda</taxon>
        <taxon>Camelidae</taxon>
        <taxon>Camelus</taxon>
    </lineage>
</organism>
<reference evidence="2" key="1">
    <citation type="submission" date="2025-08" db="UniProtKB">
        <authorList>
            <consortium name="RefSeq"/>
        </authorList>
    </citation>
    <scope>IDENTIFICATION</scope>
    <source>
        <tissue evidence="2">Ear skin</tissue>
    </source>
</reference>
<accession>A0A8B8S107</accession>
<proteinExistence type="predicted"/>
<dbReference type="GeneID" id="116659869"/>
<name>A0A8B8S107_CAMFR</name>
<dbReference type="KEGG" id="cfr:116659869"/>
<protein>
    <submittedName>
        <fullName evidence="2">Uncharacterized protein LOC116659869</fullName>
    </submittedName>
</protein>
<evidence type="ECO:0000313" key="1">
    <source>
        <dbReference type="Proteomes" id="UP000694856"/>
    </source>
</evidence>
<sequence>MEEHSGKWKRESTNVDSLVGRGHQRKGELPGEGLWRRRQLPEYSVKFETGFYCLNATCKSGIWMELFTEESQERFCPGCHKDNKGTHLGRFKEGLNISEPYLVYCEGWTTRLRLWLSSRREGNWKERTPVNLLPVTHVLQKIFWFLLYSFCLEHSVNGAGFFGSRSGIHEVRRKPRGLTIMSFCGSQIPGQVINFSPHLRISLYLLLYTAQGLLYLVRCRGKGASAPSSQKQQSKSGLLYPLIESTPNYPKYHQ</sequence>
<dbReference type="AlphaFoldDB" id="A0A8B8S107"/>
<dbReference type="Proteomes" id="UP000694856">
    <property type="component" value="Chromosome 25"/>
</dbReference>
<evidence type="ECO:0000313" key="2">
    <source>
        <dbReference type="RefSeq" id="XP_032323878.1"/>
    </source>
</evidence>